<keyword evidence="2" id="KW-1185">Reference proteome</keyword>
<evidence type="ECO:0000313" key="2">
    <source>
        <dbReference type="Proteomes" id="UP000001194"/>
    </source>
</evidence>
<dbReference type="OrthoDB" id="2828833at2759"/>
<dbReference type="HOGENOM" id="CLU_474927_0_0_1"/>
<protein>
    <submittedName>
        <fullName evidence="1">Predicted protein</fullName>
    </submittedName>
</protein>
<dbReference type="Proteomes" id="UP000001194">
    <property type="component" value="Unassembled WGS sequence"/>
</dbReference>
<dbReference type="RefSeq" id="XP_001890513.1">
    <property type="nucleotide sequence ID" value="XM_001890478.1"/>
</dbReference>
<reference evidence="1 2" key="1">
    <citation type="journal article" date="2008" name="Nature">
        <title>The genome of Laccaria bicolor provides insights into mycorrhizal symbiosis.</title>
        <authorList>
            <person name="Martin F."/>
            <person name="Aerts A."/>
            <person name="Ahren D."/>
            <person name="Brun A."/>
            <person name="Danchin E.G.J."/>
            <person name="Duchaussoy F."/>
            <person name="Gibon J."/>
            <person name="Kohler A."/>
            <person name="Lindquist E."/>
            <person name="Pereda V."/>
            <person name="Salamov A."/>
            <person name="Shapiro H.J."/>
            <person name="Wuyts J."/>
            <person name="Blaudez D."/>
            <person name="Buee M."/>
            <person name="Brokstein P."/>
            <person name="Canbaeck B."/>
            <person name="Cohen D."/>
            <person name="Courty P.E."/>
            <person name="Coutinho P.M."/>
            <person name="Delaruelle C."/>
            <person name="Detter J.C."/>
            <person name="Deveau A."/>
            <person name="DiFazio S."/>
            <person name="Duplessis S."/>
            <person name="Fraissinet-Tachet L."/>
            <person name="Lucic E."/>
            <person name="Frey-Klett P."/>
            <person name="Fourrey C."/>
            <person name="Feussner I."/>
            <person name="Gay G."/>
            <person name="Grimwood J."/>
            <person name="Hoegger P.J."/>
            <person name="Jain P."/>
            <person name="Kilaru S."/>
            <person name="Labbe J."/>
            <person name="Lin Y.C."/>
            <person name="Legue V."/>
            <person name="Le Tacon F."/>
            <person name="Marmeisse R."/>
            <person name="Melayah D."/>
            <person name="Montanini B."/>
            <person name="Muratet M."/>
            <person name="Nehls U."/>
            <person name="Niculita-Hirzel H."/>
            <person name="Oudot-Le Secq M.P."/>
            <person name="Peter M."/>
            <person name="Quesneville H."/>
            <person name="Rajashekar B."/>
            <person name="Reich M."/>
            <person name="Rouhier N."/>
            <person name="Schmutz J."/>
            <person name="Yin T."/>
            <person name="Chalot M."/>
            <person name="Henrissat B."/>
            <person name="Kuees U."/>
            <person name="Lucas S."/>
            <person name="Van de Peer Y."/>
            <person name="Podila G.K."/>
            <person name="Polle A."/>
            <person name="Pukkila P.J."/>
            <person name="Richardson P.M."/>
            <person name="Rouze P."/>
            <person name="Sanders I.R."/>
            <person name="Stajich J.E."/>
            <person name="Tunlid A."/>
            <person name="Tuskan G."/>
            <person name="Grigoriev I.V."/>
        </authorList>
    </citation>
    <scope>NUCLEOTIDE SEQUENCE [LARGE SCALE GENOMIC DNA]</scope>
    <source>
        <strain evidence="2">S238N-H82 / ATCC MYA-4686</strain>
    </source>
</reference>
<sequence length="574" mass="65697">MTSFPDIPPEIVKEIIDALQEDLTSLKACSQTCQSLLPLCRQHIFRTISLTRHHAGGHRSRMLKSLRLLLDSNADIAHYVRNLVYEIEHNDEGDDNVRVLEKLHPVQTLELNGSNAHWNTLRSPMQEALLRLIHSHSLIRARIYFFWDFPVTAFIPCVTLTDLAINSIGLTAATKCDKDEEYTTLDLVPHIRSFTFGCADDPFVTKLFHVKRSSNVPMLDFRDLKELNIHARFKGYFEGRKTLLQASEKLEILHYRVTYLDDGCKDLFAWMNKSSLSTLKRLHIVLGIKPKFKDPLCGLCDELTQFAGRNVIEEITLNVFTWTDQQCTTDRTKWGRLDTVLADGFPMLRRVSLHIDIKISSCRYLMRIKIELPLSSMGSDLLCLNSMWHSFRNVGVFARPTTNWDRWPSSCRVFEKTGDTHSVIIQVRLVFLDRIGDLVPLTFTKNGDPGTVTGLSGYWDIFGQYEQSPAYPLNPFSTMLSAVSSQFHVERPSDVHALPAGTILLHPSYSTGHTQLPWLTPSLHLAIDLQLVVKRCVKRSDDDDWPLYEGVNLCFETKFQNAPLSDFVYLWSLR</sequence>
<dbReference type="InParanoid" id="B0E2U0"/>
<dbReference type="GeneID" id="6086166"/>
<dbReference type="AlphaFoldDB" id="B0E2U0"/>
<accession>B0E2U0</accession>
<evidence type="ECO:0000313" key="1">
    <source>
        <dbReference type="EMBL" id="EDQ98842.1"/>
    </source>
</evidence>
<name>B0E2U0_LACBS</name>
<organism evidence="2">
    <name type="scientific">Laccaria bicolor (strain S238N-H82 / ATCC MYA-4686)</name>
    <name type="common">Bicoloured deceiver</name>
    <name type="synonym">Laccaria laccata var. bicolor</name>
    <dbReference type="NCBI Taxonomy" id="486041"/>
    <lineage>
        <taxon>Eukaryota</taxon>
        <taxon>Fungi</taxon>
        <taxon>Dikarya</taxon>
        <taxon>Basidiomycota</taxon>
        <taxon>Agaricomycotina</taxon>
        <taxon>Agaricomycetes</taxon>
        <taxon>Agaricomycetidae</taxon>
        <taxon>Agaricales</taxon>
        <taxon>Agaricineae</taxon>
        <taxon>Hydnangiaceae</taxon>
        <taxon>Laccaria</taxon>
    </lineage>
</organism>
<gene>
    <name evidence="1" type="ORF">LACBIDRAFT_335605</name>
</gene>
<dbReference type="KEGG" id="lbc:LACBIDRAFT_335605"/>
<dbReference type="EMBL" id="DS547190">
    <property type="protein sequence ID" value="EDQ98842.1"/>
    <property type="molecule type" value="Genomic_DNA"/>
</dbReference>
<proteinExistence type="predicted"/>